<feature type="region of interest" description="Disordered" evidence="5">
    <location>
        <begin position="510"/>
        <end position="540"/>
    </location>
</feature>
<feature type="compositionally biased region" description="Polar residues" evidence="5">
    <location>
        <begin position="510"/>
        <end position="532"/>
    </location>
</feature>
<keyword evidence="2 4" id="KW-0067">ATP-binding</keyword>
<dbReference type="PROSITE" id="PS00108">
    <property type="entry name" value="PROTEIN_KINASE_ST"/>
    <property type="match status" value="1"/>
</dbReference>
<gene>
    <name evidence="9" type="ORF">H0921_13360</name>
</gene>
<dbReference type="Pfam" id="PF13487">
    <property type="entry name" value="HD_5"/>
    <property type="match status" value="1"/>
</dbReference>
<dbReference type="PROSITE" id="PS51832">
    <property type="entry name" value="HD_GYP"/>
    <property type="match status" value="1"/>
</dbReference>
<dbReference type="SMART" id="SM00220">
    <property type="entry name" value="S_TKc"/>
    <property type="match status" value="1"/>
</dbReference>
<evidence type="ECO:0000313" key="10">
    <source>
        <dbReference type="Proteomes" id="UP000542342"/>
    </source>
</evidence>
<dbReference type="Gene3D" id="1.10.510.10">
    <property type="entry name" value="Transferase(Phosphotransferase) domain 1"/>
    <property type="match status" value="1"/>
</dbReference>
<feature type="modified residue" description="4-aspartylphosphate" evidence="3">
    <location>
        <position position="438"/>
    </location>
</feature>
<name>A0A7V8VFM1_9BACT</name>
<dbReference type="GO" id="GO:0000160">
    <property type="term" value="P:phosphorelay signal transduction system"/>
    <property type="evidence" value="ECO:0007669"/>
    <property type="project" value="InterPro"/>
</dbReference>
<proteinExistence type="predicted"/>
<dbReference type="AlphaFoldDB" id="A0A7V8VFM1"/>
<comment type="caution">
    <text evidence="9">The sequence shown here is derived from an EMBL/GenBank/DDBJ whole genome shotgun (WGS) entry which is preliminary data.</text>
</comment>
<dbReference type="PANTHER" id="PTHR45228:SF1">
    <property type="entry name" value="CYCLIC DI-GMP PHOSPHODIESTERASE TM_0186"/>
    <property type="match status" value="1"/>
</dbReference>
<evidence type="ECO:0000259" key="6">
    <source>
        <dbReference type="PROSITE" id="PS50011"/>
    </source>
</evidence>
<evidence type="ECO:0000256" key="1">
    <source>
        <dbReference type="ARBA" id="ARBA00022741"/>
    </source>
</evidence>
<dbReference type="GO" id="GO:0005524">
    <property type="term" value="F:ATP binding"/>
    <property type="evidence" value="ECO:0007669"/>
    <property type="project" value="UniProtKB-UniRule"/>
</dbReference>
<dbReference type="Proteomes" id="UP000542342">
    <property type="component" value="Unassembled WGS sequence"/>
</dbReference>
<dbReference type="Gene3D" id="1.10.3210.10">
    <property type="entry name" value="Hypothetical protein af1432"/>
    <property type="match status" value="1"/>
</dbReference>
<keyword evidence="1 4" id="KW-0547">Nucleotide-binding</keyword>
<dbReference type="Pfam" id="PF00069">
    <property type="entry name" value="Pkinase"/>
    <property type="match status" value="1"/>
</dbReference>
<dbReference type="InterPro" id="IPR001789">
    <property type="entry name" value="Sig_transdc_resp-reg_receiver"/>
</dbReference>
<keyword evidence="3" id="KW-0597">Phosphoprotein</keyword>
<accession>A0A7V8VFM1</accession>
<evidence type="ECO:0000313" key="9">
    <source>
        <dbReference type="EMBL" id="MBA2227145.1"/>
    </source>
</evidence>
<protein>
    <submittedName>
        <fullName evidence="9">Protein kinase</fullName>
    </submittedName>
</protein>
<evidence type="ECO:0000256" key="3">
    <source>
        <dbReference type="PROSITE-ProRule" id="PRU00169"/>
    </source>
</evidence>
<keyword evidence="9" id="KW-0808">Transferase</keyword>
<dbReference type="InterPro" id="IPR003607">
    <property type="entry name" value="HD/PDEase_dom"/>
</dbReference>
<dbReference type="SUPFAM" id="SSF109604">
    <property type="entry name" value="HD-domain/PDEase-like"/>
    <property type="match status" value="1"/>
</dbReference>
<dbReference type="Gene3D" id="3.40.50.2300">
    <property type="match status" value="1"/>
</dbReference>
<dbReference type="InterPro" id="IPR037522">
    <property type="entry name" value="HD_GYP_dom"/>
</dbReference>
<keyword evidence="9" id="KW-0418">Kinase</keyword>
<dbReference type="Gene3D" id="3.30.200.20">
    <property type="entry name" value="Phosphorylase Kinase, domain 1"/>
    <property type="match status" value="1"/>
</dbReference>
<dbReference type="InterPro" id="IPR052020">
    <property type="entry name" value="Cyclic_di-GMP/3'3'-cGAMP_PDE"/>
</dbReference>
<evidence type="ECO:0000259" key="8">
    <source>
        <dbReference type="PROSITE" id="PS51832"/>
    </source>
</evidence>
<dbReference type="CDD" id="cd00077">
    <property type="entry name" value="HDc"/>
    <property type="match status" value="1"/>
</dbReference>
<reference evidence="9 10" key="1">
    <citation type="submission" date="2020-07" db="EMBL/GenBank/DDBJ databases">
        <title>Thermogemmata thermophila gen. nov., sp. nov., a novel moderate thermophilic planctomycete from a Kamchatka hot spring.</title>
        <authorList>
            <person name="Elcheninov A.G."/>
            <person name="Podosokorskaya O.A."/>
            <person name="Kovaleva O.L."/>
            <person name="Novikov A."/>
            <person name="Bonch-Osmolovskaya E.A."/>
            <person name="Toshchakov S.V."/>
            <person name="Kublanov I.V."/>
        </authorList>
    </citation>
    <scope>NUCLEOTIDE SEQUENCE [LARGE SCALE GENOMIC DNA]</scope>
    <source>
        <strain evidence="9 10">2918</strain>
    </source>
</reference>
<evidence type="ECO:0000256" key="2">
    <source>
        <dbReference type="ARBA" id="ARBA00022840"/>
    </source>
</evidence>
<evidence type="ECO:0000259" key="7">
    <source>
        <dbReference type="PROSITE" id="PS50110"/>
    </source>
</evidence>
<dbReference type="GO" id="GO:0004672">
    <property type="term" value="F:protein kinase activity"/>
    <property type="evidence" value="ECO:0007669"/>
    <property type="project" value="InterPro"/>
</dbReference>
<evidence type="ECO:0000256" key="5">
    <source>
        <dbReference type="SAM" id="MobiDB-lite"/>
    </source>
</evidence>
<dbReference type="CDD" id="cd14014">
    <property type="entry name" value="STKc_PknB_like"/>
    <property type="match status" value="1"/>
</dbReference>
<dbReference type="EMBL" id="JACEFB010000011">
    <property type="protein sequence ID" value="MBA2227145.1"/>
    <property type="molecule type" value="Genomic_DNA"/>
</dbReference>
<dbReference type="InterPro" id="IPR011009">
    <property type="entry name" value="Kinase-like_dom_sf"/>
</dbReference>
<keyword evidence="10" id="KW-1185">Reference proteome</keyword>
<dbReference type="PROSITE" id="PS50011">
    <property type="entry name" value="PROTEIN_KINASE_DOM"/>
    <property type="match status" value="1"/>
</dbReference>
<dbReference type="InterPro" id="IPR008271">
    <property type="entry name" value="Ser/Thr_kinase_AS"/>
</dbReference>
<dbReference type="RefSeq" id="WP_194538968.1">
    <property type="nucleotide sequence ID" value="NZ_JACEFB010000011.1"/>
</dbReference>
<dbReference type="SUPFAM" id="SSF56112">
    <property type="entry name" value="Protein kinase-like (PK-like)"/>
    <property type="match status" value="1"/>
</dbReference>
<organism evidence="9 10">
    <name type="scientific">Thermogemmata fonticola</name>
    <dbReference type="NCBI Taxonomy" id="2755323"/>
    <lineage>
        <taxon>Bacteria</taxon>
        <taxon>Pseudomonadati</taxon>
        <taxon>Planctomycetota</taxon>
        <taxon>Planctomycetia</taxon>
        <taxon>Gemmatales</taxon>
        <taxon>Gemmataceae</taxon>
        <taxon>Thermogemmata</taxon>
    </lineage>
</organism>
<dbReference type="SUPFAM" id="SSF52172">
    <property type="entry name" value="CheY-like"/>
    <property type="match status" value="1"/>
</dbReference>
<sequence length="754" mass="84075">MSPYPDSILFESPASPATTVHVEGGAPTLPQTLLHWLLDKHIVLHEEWEELPESDRHRLEQALTIDELLHALHQRHLITRFQMEAIRKGNGHELLLGSYRLLDLLGHGGMGTVYRGEHITLRRQVAVKVMSRASDGNERMVHRFYAEARAVARLQHPNIVACFDAGRWEQPGPTPMYRDYFVMELIPGQDLYTLVREKGPLAPHRACDLFRQVAEALAEAHRHGLIHRDIKPSNILVTPDWQAKVLDFGLARMPMRNVTEPGTLLGTIGYMAPEQARDPRNVDGRADLFSLGASLYWALTGVEPYPETGNPLQDLHRRLTTSPPPVHQLRPEVPQEVSDLVARLMQTDPDQRFPSARAVASTLTGFCLWLPNTAATLSREAASRTSKRERILIVDDEDSIRLLMTQLLKDRYELREAADAESAYEELARFSPDLLIVDVNLPGWSGTELIAKVRSAGWDSDRLKVLLMSGMMPDEALGGLSTTGADDFLAKPFKPSEFVSRVRALLMRRAQSSGSESSQPTQRISNALTQRQAPAKPASLPALRRAAPAEALSLTFSRLLAETSLVSEGHWRRIIRYVRALAGAVVDQGEYTRLKDDAYLELLAAIAPIYDIGMVAIPRGLLIKPDKLSEEESAVVQTHVTVGAEVMLSVAAKLGSELPFLPLAAEIVRHHHERWDGSGYPDMLKGHEIPLSARVVSLVSVYEALRSRRPYRPALSHARAVKLLSQDLQNHFDPHLLAAFLEAAPRFEQIHSEG</sequence>
<dbReference type="InterPro" id="IPR017441">
    <property type="entry name" value="Protein_kinase_ATP_BS"/>
</dbReference>
<feature type="domain" description="HD-GYP" evidence="8">
    <location>
        <begin position="545"/>
        <end position="754"/>
    </location>
</feature>
<dbReference type="Pfam" id="PF00072">
    <property type="entry name" value="Response_reg"/>
    <property type="match status" value="1"/>
</dbReference>
<feature type="domain" description="Response regulatory" evidence="7">
    <location>
        <begin position="390"/>
        <end position="506"/>
    </location>
</feature>
<dbReference type="PROSITE" id="PS00107">
    <property type="entry name" value="PROTEIN_KINASE_ATP"/>
    <property type="match status" value="1"/>
</dbReference>
<evidence type="ECO:0000256" key="4">
    <source>
        <dbReference type="PROSITE-ProRule" id="PRU10141"/>
    </source>
</evidence>
<dbReference type="PROSITE" id="PS50110">
    <property type="entry name" value="RESPONSE_REGULATORY"/>
    <property type="match status" value="1"/>
</dbReference>
<dbReference type="InterPro" id="IPR011006">
    <property type="entry name" value="CheY-like_superfamily"/>
</dbReference>
<feature type="domain" description="Protein kinase" evidence="6">
    <location>
        <begin position="99"/>
        <end position="370"/>
    </location>
</feature>
<dbReference type="InterPro" id="IPR000719">
    <property type="entry name" value="Prot_kinase_dom"/>
</dbReference>
<dbReference type="SMART" id="SM00448">
    <property type="entry name" value="REC"/>
    <property type="match status" value="1"/>
</dbReference>
<dbReference type="PANTHER" id="PTHR45228">
    <property type="entry name" value="CYCLIC DI-GMP PHOSPHODIESTERASE TM_0186-RELATED"/>
    <property type="match status" value="1"/>
</dbReference>
<feature type="binding site" evidence="4">
    <location>
        <position position="128"/>
    </location>
    <ligand>
        <name>ATP</name>
        <dbReference type="ChEBI" id="CHEBI:30616"/>
    </ligand>
</feature>